<feature type="non-terminal residue" evidence="1">
    <location>
        <position position="152"/>
    </location>
</feature>
<reference evidence="1" key="1">
    <citation type="submission" date="2020-10" db="EMBL/GenBank/DDBJ databases">
        <authorList>
            <person name="Gilroy R."/>
        </authorList>
    </citation>
    <scope>NUCLEOTIDE SEQUENCE</scope>
    <source>
        <strain evidence="1">ChiW13-3771</strain>
    </source>
</reference>
<sequence length="152" mass="17864">MNDENHRKTETQKNLVIERVVEMEVREVSSNRIKAKKTAKDSIFRDLFENPKYLLQLYQVLHPEDTEVTEEQISSVTIQNVLLDQMYNDLGFVVKERLLLLVEAQSTWSKNIVIRALLYLANTWKEYIQKNKLNIYGSGGMILPKPELYVIY</sequence>
<organism evidence="1 2">
    <name type="scientific">Candidatus Fimimorpha faecalis</name>
    <dbReference type="NCBI Taxonomy" id="2840824"/>
    <lineage>
        <taxon>Bacteria</taxon>
        <taxon>Bacillati</taxon>
        <taxon>Bacillota</taxon>
        <taxon>Clostridia</taxon>
        <taxon>Eubacteriales</taxon>
        <taxon>Candidatus Fimimorpha</taxon>
    </lineage>
</organism>
<evidence type="ECO:0000313" key="1">
    <source>
        <dbReference type="EMBL" id="HIR89464.1"/>
    </source>
</evidence>
<protein>
    <submittedName>
        <fullName evidence="1">Uncharacterized protein</fullName>
    </submittedName>
</protein>
<accession>A0A9D1EFR7</accession>
<comment type="caution">
    <text evidence="1">The sequence shown here is derived from an EMBL/GenBank/DDBJ whole genome shotgun (WGS) entry which is preliminary data.</text>
</comment>
<name>A0A9D1EFR7_9FIRM</name>
<proteinExistence type="predicted"/>
<reference evidence="1" key="2">
    <citation type="journal article" date="2021" name="PeerJ">
        <title>Extensive microbial diversity within the chicken gut microbiome revealed by metagenomics and culture.</title>
        <authorList>
            <person name="Gilroy R."/>
            <person name="Ravi A."/>
            <person name="Getino M."/>
            <person name="Pursley I."/>
            <person name="Horton D.L."/>
            <person name="Alikhan N.F."/>
            <person name="Baker D."/>
            <person name="Gharbi K."/>
            <person name="Hall N."/>
            <person name="Watson M."/>
            <person name="Adriaenssens E.M."/>
            <person name="Foster-Nyarko E."/>
            <person name="Jarju S."/>
            <person name="Secka A."/>
            <person name="Antonio M."/>
            <person name="Oren A."/>
            <person name="Chaudhuri R.R."/>
            <person name="La Ragione R."/>
            <person name="Hildebrand F."/>
            <person name="Pallen M.J."/>
        </authorList>
    </citation>
    <scope>NUCLEOTIDE SEQUENCE</scope>
    <source>
        <strain evidence="1">ChiW13-3771</strain>
    </source>
</reference>
<dbReference type="EMBL" id="DVHN01000145">
    <property type="protein sequence ID" value="HIR89464.1"/>
    <property type="molecule type" value="Genomic_DNA"/>
</dbReference>
<evidence type="ECO:0000313" key="2">
    <source>
        <dbReference type="Proteomes" id="UP000824201"/>
    </source>
</evidence>
<gene>
    <name evidence="1" type="ORF">IAC96_10990</name>
</gene>
<dbReference type="Proteomes" id="UP000824201">
    <property type="component" value="Unassembled WGS sequence"/>
</dbReference>
<dbReference type="AlphaFoldDB" id="A0A9D1EFR7"/>